<reference evidence="2" key="1">
    <citation type="journal article" date="2020" name="mSystems">
        <title>Genome- and Community-Level Interaction Insights into Carbon Utilization and Element Cycling Functions of Hydrothermarchaeota in Hydrothermal Sediment.</title>
        <authorList>
            <person name="Zhou Z."/>
            <person name="Liu Y."/>
            <person name="Xu W."/>
            <person name="Pan J."/>
            <person name="Luo Z.H."/>
            <person name="Li M."/>
        </authorList>
    </citation>
    <scope>NUCLEOTIDE SEQUENCE [LARGE SCALE GENOMIC DNA]</scope>
    <source>
        <strain evidence="2">SpSt-1121</strain>
    </source>
</reference>
<dbReference type="SMART" id="SM00748">
    <property type="entry name" value="HEPN"/>
    <property type="match status" value="1"/>
</dbReference>
<protein>
    <submittedName>
        <fullName evidence="2">HEPN domain-containing protein</fullName>
    </submittedName>
</protein>
<dbReference type="SUPFAM" id="SSF81593">
    <property type="entry name" value="Nucleotidyltransferase substrate binding subunit/domain"/>
    <property type="match status" value="1"/>
</dbReference>
<dbReference type="Pfam" id="PF05168">
    <property type="entry name" value="HEPN"/>
    <property type="match status" value="1"/>
</dbReference>
<dbReference type="EMBL" id="DRZI01000016">
    <property type="protein sequence ID" value="HHP81120.1"/>
    <property type="molecule type" value="Genomic_DNA"/>
</dbReference>
<dbReference type="PROSITE" id="PS50910">
    <property type="entry name" value="HEPN"/>
    <property type="match status" value="1"/>
</dbReference>
<feature type="domain" description="HEPN" evidence="1">
    <location>
        <begin position="12"/>
        <end position="129"/>
    </location>
</feature>
<comment type="caution">
    <text evidence="2">The sequence shown here is derived from an EMBL/GenBank/DDBJ whole genome shotgun (WGS) entry which is preliminary data.</text>
</comment>
<gene>
    <name evidence="2" type="ORF">ENM84_00490</name>
</gene>
<name>A0A7C5TGJ0_9CREN</name>
<evidence type="ECO:0000313" key="2">
    <source>
        <dbReference type="EMBL" id="HHP81120.1"/>
    </source>
</evidence>
<sequence length="143" mass="17232">MSVFDKFAIKYFYEALKDLERARRAMDANDYPQAVFYAQQCVEKCVKSMLEIKRRVVYNHGPELISIFYEAFEKEWEEGFNRVVEALEYLTEYYTRSRYPFLFRGDVYSPEEIITRDIAEKGFRLAREVVEVVRSYLKRRSVI</sequence>
<dbReference type="Gene3D" id="1.20.120.330">
    <property type="entry name" value="Nucleotidyltransferases domain 2"/>
    <property type="match status" value="1"/>
</dbReference>
<dbReference type="AlphaFoldDB" id="A0A7C5TGJ0"/>
<proteinExistence type="predicted"/>
<accession>A0A7C5TGJ0</accession>
<evidence type="ECO:0000259" key="1">
    <source>
        <dbReference type="PROSITE" id="PS50910"/>
    </source>
</evidence>
<dbReference type="InterPro" id="IPR007842">
    <property type="entry name" value="HEPN_dom"/>
</dbReference>
<organism evidence="2">
    <name type="scientific">Ignisphaera aggregans</name>
    <dbReference type="NCBI Taxonomy" id="334771"/>
    <lineage>
        <taxon>Archaea</taxon>
        <taxon>Thermoproteota</taxon>
        <taxon>Thermoprotei</taxon>
        <taxon>Desulfurococcales</taxon>
        <taxon>Desulfurococcaceae</taxon>
        <taxon>Ignisphaera</taxon>
    </lineage>
</organism>